<reference evidence="7 8" key="1">
    <citation type="journal article" date="2016" name="Nat. Commun.">
        <title>Thousands of microbial genomes shed light on interconnected biogeochemical processes in an aquifer system.</title>
        <authorList>
            <person name="Anantharaman K."/>
            <person name="Brown C.T."/>
            <person name="Hug L.A."/>
            <person name="Sharon I."/>
            <person name="Castelle C.J."/>
            <person name="Probst A.J."/>
            <person name="Thomas B.C."/>
            <person name="Singh A."/>
            <person name="Wilkins M.J."/>
            <person name="Karaoz U."/>
            <person name="Brodie E.L."/>
            <person name="Williams K.H."/>
            <person name="Hubbard S.S."/>
            <person name="Banfield J.F."/>
        </authorList>
    </citation>
    <scope>NUCLEOTIDE SEQUENCE [LARGE SCALE GENOMIC DNA]</scope>
</reference>
<dbReference type="InterPro" id="IPR050239">
    <property type="entry name" value="Sigma-70_RNA_pol_init_factors"/>
</dbReference>
<dbReference type="Pfam" id="PF04542">
    <property type="entry name" value="Sigma70_r2"/>
    <property type="match status" value="1"/>
</dbReference>
<organism evidence="7 8">
    <name type="scientific">Candidatus Staskawiczbacteria bacterium RIFCSPHIGHO2_02_FULL_33_16</name>
    <dbReference type="NCBI Taxonomy" id="1802204"/>
    <lineage>
        <taxon>Bacteria</taxon>
        <taxon>Candidatus Staskawicziibacteriota</taxon>
    </lineage>
</organism>
<keyword evidence="3" id="KW-0238">DNA-binding</keyword>
<feature type="domain" description="RNA polymerase sigma-70 region 4" evidence="6">
    <location>
        <begin position="174"/>
        <end position="231"/>
    </location>
</feature>
<dbReference type="NCBIfam" id="TIGR02937">
    <property type="entry name" value="sigma70-ECF"/>
    <property type="match status" value="1"/>
</dbReference>
<gene>
    <name evidence="7" type="ORF">A3D34_00180</name>
</gene>
<dbReference type="GO" id="GO:0003677">
    <property type="term" value="F:DNA binding"/>
    <property type="evidence" value="ECO:0007669"/>
    <property type="project" value="UniProtKB-KW"/>
</dbReference>
<dbReference type="PANTHER" id="PTHR30603">
    <property type="entry name" value="RNA POLYMERASE SIGMA FACTOR RPO"/>
    <property type="match status" value="1"/>
</dbReference>
<evidence type="ECO:0000256" key="1">
    <source>
        <dbReference type="ARBA" id="ARBA00023015"/>
    </source>
</evidence>
<keyword evidence="4" id="KW-0804">Transcription</keyword>
<dbReference type="AlphaFoldDB" id="A0A1G2HUS6"/>
<protein>
    <recommendedName>
        <fullName evidence="9">RNA polymerase sigma-70 domain-containing protein</fullName>
    </recommendedName>
</protein>
<evidence type="ECO:0000259" key="6">
    <source>
        <dbReference type="Pfam" id="PF04545"/>
    </source>
</evidence>
<dbReference type="Gene3D" id="1.20.120.1810">
    <property type="match status" value="1"/>
</dbReference>
<evidence type="ECO:0000256" key="3">
    <source>
        <dbReference type="ARBA" id="ARBA00023125"/>
    </source>
</evidence>
<dbReference type="InterPro" id="IPR014284">
    <property type="entry name" value="RNA_pol_sigma-70_dom"/>
</dbReference>
<keyword evidence="2" id="KW-0731">Sigma factor</keyword>
<dbReference type="Pfam" id="PF04545">
    <property type="entry name" value="Sigma70_r4"/>
    <property type="match status" value="1"/>
</dbReference>
<proteinExistence type="predicted"/>
<dbReference type="InterPro" id="IPR007630">
    <property type="entry name" value="RNA_pol_sigma70_r4"/>
</dbReference>
<dbReference type="InterPro" id="IPR000943">
    <property type="entry name" value="RNA_pol_sigma70"/>
</dbReference>
<dbReference type="EMBL" id="MHOQ01000042">
    <property type="protein sequence ID" value="OGZ65618.1"/>
    <property type="molecule type" value="Genomic_DNA"/>
</dbReference>
<evidence type="ECO:0008006" key="9">
    <source>
        <dbReference type="Google" id="ProtNLM"/>
    </source>
</evidence>
<comment type="caution">
    <text evidence="7">The sequence shown here is derived from an EMBL/GenBank/DDBJ whole genome shotgun (WGS) entry which is preliminary data.</text>
</comment>
<dbReference type="InterPro" id="IPR013324">
    <property type="entry name" value="RNA_pol_sigma_r3/r4-like"/>
</dbReference>
<evidence type="ECO:0000256" key="4">
    <source>
        <dbReference type="ARBA" id="ARBA00023163"/>
    </source>
</evidence>
<accession>A0A1G2HUS6</accession>
<dbReference type="GO" id="GO:0016987">
    <property type="term" value="F:sigma factor activity"/>
    <property type="evidence" value="ECO:0007669"/>
    <property type="project" value="UniProtKB-KW"/>
</dbReference>
<name>A0A1G2HUS6_9BACT</name>
<evidence type="ECO:0000313" key="7">
    <source>
        <dbReference type="EMBL" id="OGZ65618.1"/>
    </source>
</evidence>
<dbReference type="Proteomes" id="UP000179183">
    <property type="component" value="Unassembled WGS sequence"/>
</dbReference>
<dbReference type="InterPro" id="IPR013325">
    <property type="entry name" value="RNA_pol_sigma_r2"/>
</dbReference>
<dbReference type="PANTHER" id="PTHR30603:SF47">
    <property type="entry name" value="RNA POLYMERASE SIGMA FACTOR SIGD, CHLOROPLASTIC"/>
    <property type="match status" value="1"/>
</dbReference>
<dbReference type="GO" id="GO:0006352">
    <property type="term" value="P:DNA-templated transcription initiation"/>
    <property type="evidence" value="ECO:0007669"/>
    <property type="project" value="InterPro"/>
</dbReference>
<evidence type="ECO:0000259" key="5">
    <source>
        <dbReference type="Pfam" id="PF04542"/>
    </source>
</evidence>
<dbReference type="SUPFAM" id="SSF88659">
    <property type="entry name" value="Sigma3 and sigma4 domains of RNA polymerase sigma factors"/>
    <property type="match status" value="1"/>
</dbReference>
<dbReference type="Gene3D" id="1.10.10.10">
    <property type="entry name" value="Winged helix-like DNA-binding domain superfamily/Winged helix DNA-binding domain"/>
    <property type="match status" value="1"/>
</dbReference>
<dbReference type="PRINTS" id="PR00046">
    <property type="entry name" value="SIGMA70FCT"/>
</dbReference>
<keyword evidence="1" id="KW-0805">Transcription regulation</keyword>
<dbReference type="SUPFAM" id="SSF88946">
    <property type="entry name" value="Sigma2 domain of RNA polymerase sigma factors"/>
    <property type="match status" value="1"/>
</dbReference>
<dbReference type="InterPro" id="IPR036388">
    <property type="entry name" value="WH-like_DNA-bd_sf"/>
</dbReference>
<feature type="domain" description="RNA polymerase sigma-70 region 2" evidence="5">
    <location>
        <begin position="70"/>
        <end position="128"/>
    </location>
</feature>
<evidence type="ECO:0000256" key="2">
    <source>
        <dbReference type="ARBA" id="ARBA00023082"/>
    </source>
</evidence>
<dbReference type="InterPro" id="IPR007627">
    <property type="entry name" value="RNA_pol_sigma70_r2"/>
</dbReference>
<evidence type="ECO:0000313" key="8">
    <source>
        <dbReference type="Proteomes" id="UP000179183"/>
    </source>
</evidence>
<sequence length="244" mass="28233">MEIRETQNDQQLNDTRLDPDSIYHKKIKRSKLSVFKEAQELREIMRGENVEESNRARHKLIENNLGLITTVIDIYFSNLPKGFEKDDLKQIGSKGLIRAVDKFNPKKGYEFSTYACTAILNAIRGAIKDIETDKRRILHHQASIDSKLDVQDKNSLSPIDNLNVKEKREKLKRALGKLDTDSQKIISMLYGLEPYELKPDEGEYTITRIAQELGLTRNKVFRLKHKALRELLVDNPELEDLISE</sequence>